<dbReference type="PANTHER" id="PTHR43586">
    <property type="entry name" value="CYSTEINE DESULFURASE"/>
    <property type="match status" value="1"/>
</dbReference>
<evidence type="ECO:0000256" key="5">
    <source>
        <dbReference type="ARBA" id="ARBA00050776"/>
    </source>
</evidence>
<dbReference type="STRING" id="33036.HMPREF3200_01102"/>
<dbReference type="EMBL" id="LRPM01000041">
    <property type="protein sequence ID" value="KWZ77893.1"/>
    <property type="molecule type" value="Genomic_DNA"/>
</dbReference>
<dbReference type="InterPro" id="IPR016454">
    <property type="entry name" value="Cysteine_dSase"/>
</dbReference>
<dbReference type="InterPro" id="IPR010969">
    <property type="entry name" value="Cys_dSase-rel_unknwn_funct"/>
</dbReference>
<sequence>MIYLDNAATSLIKPDLVRDRLMENFNKIGNPSRGFNKISLETSRMVLETRIKLAKFFNIKDPRRISFTNNATEALNIAISSFIDGESHVITSVMEHNSVLRPLYLKEAKGTTISYIDIKKDKRIRAILDLDSLEDLLKENTRAIVISHVSNLSGNITDLRRISTFAKAHGLILIVDSAQSAGLLDIDVEKYGIDVLCFTGHKSLFAIQGIGGIYVREGLNPRPIKVGGSGINSFDKSHPTKMPEALEAGTINAYGILSLNAGLDFINDIGLNKIRDKEKDLLSYFTKRLKEVPQIIIYGDDNLENRAGIVSISSKKLSSDEISKILAEKYDISTRAGAHCAPLAHKALGTEKDGIVRFSFSYFNEKEEIDQTIAALKEILGD</sequence>
<dbReference type="PANTHER" id="PTHR43586:SF4">
    <property type="entry name" value="ISOPENICILLIN N EPIMERASE"/>
    <property type="match status" value="1"/>
</dbReference>
<proteinExistence type="inferred from homology"/>
<dbReference type="InterPro" id="IPR020578">
    <property type="entry name" value="Aminotrans_V_PyrdxlP_BS"/>
</dbReference>
<accession>A0A133KE65</accession>
<evidence type="ECO:0000256" key="2">
    <source>
        <dbReference type="ARBA" id="ARBA00010447"/>
    </source>
</evidence>
<reference evidence="9" key="1">
    <citation type="submission" date="2016-01" db="EMBL/GenBank/DDBJ databases">
        <authorList>
            <person name="Mitreva M."/>
            <person name="Pepin K.H."/>
            <person name="Mihindukulasuriya K.A."/>
            <person name="Fulton R."/>
            <person name="Fronick C."/>
            <person name="O'Laughlin M."/>
            <person name="Miner T."/>
            <person name="Herter B."/>
            <person name="Rosa B.A."/>
            <person name="Cordes M."/>
            <person name="Tomlinson C."/>
            <person name="Wollam A."/>
            <person name="Palsikar V.B."/>
            <person name="Mardis E.R."/>
            <person name="Wilson R.K."/>
        </authorList>
    </citation>
    <scope>NUCLEOTIDE SEQUENCE [LARGE SCALE GENOMIC DNA]</scope>
    <source>
        <strain evidence="9">MJR8151</strain>
    </source>
</reference>
<keyword evidence="4" id="KW-0663">Pyridoxal phosphate</keyword>
<dbReference type="InterPro" id="IPR015422">
    <property type="entry name" value="PyrdxlP-dep_Trfase_small"/>
</dbReference>
<dbReference type="PATRIC" id="fig|33036.3.peg.1090"/>
<comment type="cofactor">
    <cofactor evidence="1 6">
        <name>pyridoxal 5'-phosphate</name>
        <dbReference type="ChEBI" id="CHEBI:597326"/>
    </cofactor>
</comment>
<protein>
    <recommendedName>
        <fullName evidence="3">cysteine desulfurase</fullName>
        <ecNumber evidence="3">2.8.1.7</ecNumber>
    </recommendedName>
</protein>
<comment type="caution">
    <text evidence="8">The sequence shown here is derived from an EMBL/GenBank/DDBJ whole genome shotgun (WGS) entry which is preliminary data.</text>
</comment>
<dbReference type="OrthoDB" id="9804366at2"/>
<comment type="catalytic activity">
    <reaction evidence="5">
        <text>(sulfur carrier)-H + L-cysteine = (sulfur carrier)-SH + L-alanine</text>
        <dbReference type="Rhea" id="RHEA:43892"/>
        <dbReference type="Rhea" id="RHEA-COMP:14737"/>
        <dbReference type="Rhea" id="RHEA-COMP:14739"/>
        <dbReference type="ChEBI" id="CHEBI:29917"/>
        <dbReference type="ChEBI" id="CHEBI:35235"/>
        <dbReference type="ChEBI" id="CHEBI:57972"/>
        <dbReference type="ChEBI" id="CHEBI:64428"/>
        <dbReference type="EC" id="2.8.1.7"/>
    </reaction>
</comment>
<dbReference type="Gene3D" id="3.90.1150.10">
    <property type="entry name" value="Aspartate Aminotransferase, domain 1"/>
    <property type="match status" value="1"/>
</dbReference>
<comment type="similarity">
    <text evidence="2">Belongs to the class-V pyridoxal-phosphate-dependent aminotransferase family. Csd subfamily.</text>
</comment>
<evidence type="ECO:0000256" key="4">
    <source>
        <dbReference type="ARBA" id="ARBA00022898"/>
    </source>
</evidence>
<keyword evidence="9" id="KW-1185">Reference proteome</keyword>
<evidence type="ECO:0000256" key="6">
    <source>
        <dbReference type="RuleBase" id="RU004504"/>
    </source>
</evidence>
<dbReference type="SUPFAM" id="SSF53383">
    <property type="entry name" value="PLP-dependent transferases"/>
    <property type="match status" value="1"/>
</dbReference>
<evidence type="ECO:0000313" key="9">
    <source>
        <dbReference type="Proteomes" id="UP000070383"/>
    </source>
</evidence>
<dbReference type="InterPro" id="IPR015424">
    <property type="entry name" value="PyrdxlP-dep_Trfase"/>
</dbReference>
<dbReference type="InterPro" id="IPR000192">
    <property type="entry name" value="Aminotrans_V_dom"/>
</dbReference>
<name>A0A133KE65_9FIRM</name>
<dbReference type="RefSeq" id="WP_060929446.1">
    <property type="nucleotide sequence ID" value="NZ_CAMUDP010000009.1"/>
</dbReference>
<evidence type="ECO:0000313" key="8">
    <source>
        <dbReference type="EMBL" id="KWZ77893.1"/>
    </source>
</evidence>
<evidence type="ECO:0000259" key="7">
    <source>
        <dbReference type="Pfam" id="PF00266"/>
    </source>
</evidence>
<dbReference type="InterPro" id="IPR015421">
    <property type="entry name" value="PyrdxlP-dep_Trfase_major"/>
</dbReference>
<dbReference type="NCBIfam" id="TIGR01977">
    <property type="entry name" value="am_tr_V_EF2568"/>
    <property type="match status" value="1"/>
</dbReference>
<dbReference type="AlphaFoldDB" id="A0A133KE65"/>
<dbReference type="PIRSF" id="PIRSF005572">
    <property type="entry name" value="NifS"/>
    <property type="match status" value="1"/>
</dbReference>
<dbReference type="PROSITE" id="PS00595">
    <property type="entry name" value="AA_TRANSFER_CLASS_5"/>
    <property type="match status" value="1"/>
</dbReference>
<dbReference type="GO" id="GO:0031071">
    <property type="term" value="F:cysteine desulfurase activity"/>
    <property type="evidence" value="ECO:0007669"/>
    <property type="project" value="UniProtKB-EC"/>
</dbReference>
<evidence type="ECO:0000256" key="3">
    <source>
        <dbReference type="ARBA" id="ARBA00012239"/>
    </source>
</evidence>
<organism evidence="8 9">
    <name type="scientific">Anaerococcus tetradius</name>
    <dbReference type="NCBI Taxonomy" id="33036"/>
    <lineage>
        <taxon>Bacteria</taxon>
        <taxon>Bacillati</taxon>
        <taxon>Bacillota</taxon>
        <taxon>Tissierellia</taxon>
        <taxon>Tissierellales</taxon>
        <taxon>Peptoniphilaceae</taxon>
        <taxon>Anaerococcus</taxon>
    </lineage>
</organism>
<gene>
    <name evidence="8" type="ORF">HMPREF3200_01102</name>
</gene>
<evidence type="ECO:0000256" key="1">
    <source>
        <dbReference type="ARBA" id="ARBA00001933"/>
    </source>
</evidence>
<dbReference type="Proteomes" id="UP000070383">
    <property type="component" value="Unassembled WGS sequence"/>
</dbReference>
<dbReference type="Gene3D" id="3.40.640.10">
    <property type="entry name" value="Type I PLP-dependent aspartate aminotransferase-like (Major domain)"/>
    <property type="match status" value="1"/>
</dbReference>
<dbReference type="EC" id="2.8.1.7" evidence="3"/>
<dbReference type="Pfam" id="PF00266">
    <property type="entry name" value="Aminotran_5"/>
    <property type="match status" value="1"/>
</dbReference>
<feature type="domain" description="Aminotransferase class V" evidence="7">
    <location>
        <begin position="2"/>
        <end position="371"/>
    </location>
</feature>